<dbReference type="EC" id="3.1.1.-" evidence="5"/>
<dbReference type="Proteomes" id="UP001472677">
    <property type="component" value="Unassembled WGS sequence"/>
</dbReference>
<feature type="transmembrane region" description="Helical" evidence="7">
    <location>
        <begin position="207"/>
        <end position="227"/>
    </location>
</feature>
<keyword evidence="3 5" id="KW-0442">Lipid degradation</keyword>
<organism evidence="10 11">
    <name type="scientific">Hibiscus sabdariffa</name>
    <name type="common">roselle</name>
    <dbReference type="NCBI Taxonomy" id="183260"/>
    <lineage>
        <taxon>Eukaryota</taxon>
        <taxon>Viridiplantae</taxon>
        <taxon>Streptophyta</taxon>
        <taxon>Embryophyta</taxon>
        <taxon>Tracheophyta</taxon>
        <taxon>Spermatophyta</taxon>
        <taxon>Magnoliopsida</taxon>
        <taxon>eudicotyledons</taxon>
        <taxon>Gunneridae</taxon>
        <taxon>Pentapetalae</taxon>
        <taxon>rosids</taxon>
        <taxon>malvids</taxon>
        <taxon>Malvales</taxon>
        <taxon>Malvaceae</taxon>
        <taxon>Malvoideae</taxon>
        <taxon>Hibiscus</taxon>
    </lineage>
</organism>
<dbReference type="InterPro" id="IPR002921">
    <property type="entry name" value="Fungal_lipase-type"/>
</dbReference>
<dbReference type="Pfam" id="PF01764">
    <property type="entry name" value="Lipase_3"/>
    <property type="match status" value="1"/>
</dbReference>
<comment type="function">
    <text evidence="5">Acylhydrolase that catalyzes the hydrolysis of phospholipids at the sn-1 position.</text>
</comment>
<dbReference type="InterPro" id="IPR011600">
    <property type="entry name" value="Pept_C14_caspase"/>
</dbReference>
<evidence type="ECO:0000313" key="10">
    <source>
        <dbReference type="EMBL" id="KAK8575683.1"/>
    </source>
</evidence>
<sequence length="753" mass="84505">MTADGKKRALLVGCNYSNTKLKLHGCINDVMEMKTLIQTRFGFEDKNIKVLTDEPYTSPDELPTHVNIMAELRAMVHDAKAGDVLFFHFSGHGTTIPSLEPGNPYREDEAIVPCDLNLITDMDLRCLIKDLAQGTSFTIVSDSCHSGGLIDKRKEQIGPSRVRGIPPPVHFKARSIPVETLAQCLLSTRSDITCTATEDAMGARPKFWGIVIPAAMGLLGNILPMIFPREVSIKFRPRHEQRELLSSKRSLTEDEGILLSGCQANETSADLRGSKLTGGKAHGAFTYALVQVLNRNEDSSLTNKELVVNVRKFLQDQGFEQHPCLYSSDKNADEPFLATQDPSNREERSLPIASRWRELSGENNWEGLLKPALDPDLRRYLIQYGQRTAAVGDLFNCKTNEPDASKEDFFSKAGLVKGNPYQYKVTHFLYAGSDVVKPSWFGYVAVATDEGKLGLGRRDILVSWRGTISPSEWGNNLNFIRQISASDLFPTAEEFKATVHRGFHSLYKGTRQDSTRCKTSVRDQVLRAVKKLVNQYKDEEISITVTGFSLGAALATLTAMDIVVNGYNNKPSTDNRNKPIMVTAFTYGGPRVGNSGLARLFDKYADQLHLLRIENENDHVPSLPPVSYTELGEKLIVNTSESNYLKWKGPFRLYVASRDYDDDEDEDGSGLKFDRGGLLEYYSCHNMDVYAHGIAIQDIQKDTPIDKLDHDLYLVNKYLDRVKNEFKIPPNWWAGDNRKKMTQLENGRWRVTP</sequence>
<keyword evidence="7" id="KW-1133">Transmembrane helix</keyword>
<evidence type="ECO:0000256" key="6">
    <source>
        <dbReference type="SAM" id="MobiDB-lite"/>
    </source>
</evidence>
<comment type="similarity">
    <text evidence="1 5">Belongs to the AB hydrolase superfamily. Lipase family.</text>
</comment>
<keyword evidence="2 5" id="KW-0378">Hydrolase</keyword>
<evidence type="ECO:0000256" key="1">
    <source>
        <dbReference type="ARBA" id="ARBA00010701"/>
    </source>
</evidence>
<evidence type="ECO:0000259" key="8">
    <source>
        <dbReference type="Pfam" id="PF00656"/>
    </source>
</evidence>
<evidence type="ECO:0000256" key="7">
    <source>
        <dbReference type="SAM" id="Phobius"/>
    </source>
</evidence>
<keyword evidence="7" id="KW-0812">Transmembrane</keyword>
<feature type="domain" description="Fungal lipase-type" evidence="9">
    <location>
        <begin position="462"/>
        <end position="626"/>
    </location>
</feature>
<name>A0ABR2FBL1_9ROSI</name>
<dbReference type="InterPro" id="IPR029058">
    <property type="entry name" value="AB_hydrolase_fold"/>
</dbReference>
<feature type="domain" description="Peptidase C14 caspase" evidence="8">
    <location>
        <begin position="6"/>
        <end position="328"/>
    </location>
</feature>
<dbReference type="PANTHER" id="PTHR31828">
    <property type="entry name" value="PHOSPHOLIPASE A1-IIGAMMA"/>
    <property type="match status" value="1"/>
</dbReference>
<reference evidence="10 11" key="1">
    <citation type="journal article" date="2024" name="G3 (Bethesda)">
        <title>Genome assembly of Hibiscus sabdariffa L. provides insights into metabolisms of medicinal natural products.</title>
        <authorList>
            <person name="Kim T."/>
        </authorList>
    </citation>
    <scope>NUCLEOTIDE SEQUENCE [LARGE SCALE GENOMIC DNA]</scope>
    <source>
        <strain evidence="10">TK-2024</strain>
        <tissue evidence="10">Old leaves</tissue>
    </source>
</reference>
<evidence type="ECO:0000259" key="9">
    <source>
        <dbReference type="Pfam" id="PF01764"/>
    </source>
</evidence>
<proteinExistence type="inferred from homology"/>
<keyword evidence="4 5" id="KW-0443">Lipid metabolism</keyword>
<gene>
    <name evidence="10" type="ORF">V6N12_063350</name>
</gene>
<comment type="caution">
    <text evidence="10">The sequence shown here is derived from an EMBL/GenBank/DDBJ whole genome shotgun (WGS) entry which is preliminary data.</text>
</comment>
<evidence type="ECO:0000256" key="3">
    <source>
        <dbReference type="ARBA" id="ARBA00022963"/>
    </source>
</evidence>
<evidence type="ECO:0000313" key="11">
    <source>
        <dbReference type="Proteomes" id="UP001472677"/>
    </source>
</evidence>
<dbReference type="Gene3D" id="3.40.50.12660">
    <property type="match status" value="2"/>
</dbReference>
<dbReference type="CDD" id="cd00519">
    <property type="entry name" value="Lipase_3"/>
    <property type="match status" value="1"/>
</dbReference>
<dbReference type="Gene3D" id="3.40.50.1820">
    <property type="entry name" value="alpha/beta hydrolase"/>
    <property type="match status" value="1"/>
</dbReference>
<keyword evidence="7" id="KW-0472">Membrane</keyword>
<accession>A0ABR2FBL1</accession>
<dbReference type="EMBL" id="JBBPBM010000007">
    <property type="protein sequence ID" value="KAK8575683.1"/>
    <property type="molecule type" value="Genomic_DNA"/>
</dbReference>
<dbReference type="Pfam" id="PF00656">
    <property type="entry name" value="Peptidase_C14"/>
    <property type="match status" value="1"/>
</dbReference>
<protein>
    <recommendedName>
        <fullName evidence="5">Phospholipase A1</fullName>
        <ecNumber evidence="5">3.1.1.-</ecNumber>
    </recommendedName>
</protein>
<dbReference type="InterPro" id="IPR033556">
    <property type="entry name" value="PLA"/>
</dbReference>
<evidence type="ECO:0000256" key="5">
    <source>
        <dbReference type="RuleBase" id="RU367093"/>
    </source>
</evidence>
<feature type="region of interest" description="Disordered" evidence="6">
    <location>
        <begin position="325"/>
        <end position="349"/>
    </location>
</feature>
<evidence type="ECO:0000256" key="4">
    <source>
        <dbReference type="ARBA" id="ARBA00023098"/>
    </source>
</evidence>
<dbReference type="SUPFAM" id="SSF53474">
    <property type="entry name" value="alpha/beta-Hydrolases"/>
    <property type="match status" value="1"/>
</dbReference>
<dbReference type="PANTHER" id="PTHR31828:SF20">
    <property type="entry name" value="PHOSPHOLIPASE A1"/>
    <property type="match status" value="1"/>
</dbReference>
<keyword evidence="11" id="KW-1185">Reference proteome</keyword>
<evidence type="ECO:0000256" key="2">
    <source>
        <dbReference type="ARBA" id="ARBA00022801"/>
    </source>
</evidence>